<name>A0A8H5ZSD6_COCSA</name>
<evidence type="ECO:0000256" key="1">
    <source>
        <dbReference type="SAM" id="MobiDB-lite"/>
    </source>
</evidence>
<evidence type="ECO:0000313" key="3">
    <source>
        <dbReference type="Proteomes" id="UP000624244"/>
    </source>
</evidence>
<reference evidence="2" key="1">
    <citation type="submission" date="2019-11" db="EMBL/GenBank/DDBJ databases">
        <title>Bipolaris sorokiniana Genome sequencing.</title>
        <authorList>
            <person name="Wang H."/>
        </authorList>
    </citation>
    <scope>NUCLEOTIDE SEQUENCE</scope>
</reference>
<proteinExistence type="predicted"/>
<dbReference type="AlphaFoldDB" id="A0A8H5ZSD6"/>
<feature type="region of interest" description="Disordered" evidence="1">
    <location>
        <begin position="38"/>
        <end position="70"/>
    </location>
</feature>
<protein>
    <submittedName>
        <fullName evidence="2">Uncharacterized protein</fullName>
    </submittedName>
</protein>
<sequence>MRRGDRWQKLLLIARGPWRTCNIGQRAWWYGTLESRPSSSTRTYTHTHTEDAFPTQRPPPRGQSIPGARGWETGPSPCFGRAGAATAGLVCVTVLYAATATAWSPAIHPPRPSGSTLTRLTASSTVYQAGNVTQSSVAVVSIATITTLHYTTLHYTTPIQSPLPVLKHCRPPFETRLATRLDWPSLPVAYRALPCWQTIGLHLKHCAFLPSCPQHHSQSCNPPEPAIQPLAAAPASRATHSIGCHRQPPNHNAHRPVGLPLSLASHLHHHPRGLLLLSITLAGARKHSFTHTVSHQLPFFPPFFSFPTSDPAIPAVQVPRPLRQ</sequence>
<gene>
    <name evidence="2" type="ORF">GGP41_001490</name>
</gene>
<organism evidence="2 3">
    <name type="scientific">Cochliobolus sativus</name>
    <name type="common">Common root rot and spot blotch fungus</name>
    <name type="synonym">Bipolaris sorokiniana</name>
    <dbReference type="NCBI Taxonomy" id="45130"/>
    <lineage>
        <taxon>Eukaryota</taxon>
        <taxon>Fungi</taxon>
        <taxon>Dikarya</taxon>
        <taxon>Ascomycota</taxon>
        <taxon>Pezizomycotina</taxon>
        <taxon>Dothideomycetes</taxon>
        <taxon>Pleosporomycetidae</taxon>
        <taxon>Pleosporales</taxon>
        <taxon>Pleosporineae</taxon>
        <taxon>Pleosporaceae</taxon>
        <taxon>Bipolaris</taxon>
    </lineage>
</organism>
<dbReference type="EMBL" id="WNKQ01000002">
    <property type="protein sequence ID" value="KAF5852973.1"/>
    <property type="molecule type" value="Genomic_DNA"/>
</dbReference>
<evidence type="ECO:0000313" key="2">
    <source>
        <dbReference type="EMBL" id="KAF5852973.1"/>
    </source>
</evidence>
<comment type="caution">
    <text evidence="2">The sequence shown here is derived from an EMBL/GenBank/DDBJ whole genome shotgun (WGS) entry which is preliminary data.</text>
</comment>
<dbReference type="Proteomes" id="UP000624244">
    <property type="component" value="Unassembled WGS sequence"/>
</dbReference>
<accession>A0A8H5ZSD6</accession>